<comment type="caution">
    <text evidence="1">The sequence shown here is derived from an EMBL/GenBank/DDBJ whole genome shotgun (WGS) entry which is preliminary data.</text>
</comment>
<evidence type="ECO:0000313" key="2">
    <source>
        <dbReference type="Proteomes" id="UP000265520"/>
    </source>
</evidence>
<proteinExistence type="predicted"/>
<reference evidence="1 2" key="1">
    <citation type="journal article" date="2018" name="Front. Plant Sci.">
        <title>Red Clover (Trifolium pratense) and Zigzag Clover (T. medium) - A Picture of Genomic Similarities and Differences.</title>
        <authorList>
            <person name="Dluhosova J."/>
            <person name="Istvanek J."/>
            <person name="Nedelnik J."/>
            <person name="Repkova J."/>
        </authorList>
    </citation>
    <scope>NUCLEOTIDE SEQUENCE [LARGE SCALE GENOMIC DNA]</scope>
    <source>
        <strain evidence="2">cv. 10/8</strain>
        <tissue evidence="1">Leaf</tissue>
    </source>
</reference>
<organism evidence="1 2">
    <name type="scientific">Trifolium medium</name>
    <dbReference type="NCBI Taxonomy" id="97028"/>
    <lineage>
        <taxon>Eukaryota</taxon>
        <taxon>Viridiplantae</taxon>
        <taxon>Streptophyta</taxon>
        <taxon>Embryophyta</taxon>
        <taxon>Tracheophyta</taxon>
        <taxon>Spermatophyta</taxon>
        <taxon>Magnoliopsida</taxon>
        <taxon>eudicotyledons</taxon>
        <taxon>Gunneridae</taxon>
        <taxon>Pentapetalae</taxon>
        <taxon>rosids</taxon>
        <taxon>fabids</taxon>
        <taxon>Fabales</taxon>
        <taxon>Fabaceae</taxon>
        <taxon>Papilionoideae</taxon>
        <taxon>50 kb inversion clade</taxon>
        <taxon>NPAAA clade</taxon>
        <taxon>Hologalegina</taxon>
        <taxon>IRL clade</taxon>
        <taxon>Trifolieae</taxon>
        <taxon>Trifolium</taxon>
    </lineage>
</organism>
<keyword evidence="2" id="KW-1185">Reference proteome</keyword>
<dbReference type="AlphaFoldDB" id="A0A392R0G9"/>
<sequence>VAVVIWKCTVFLRLGIQMLTG</sequence>
<name>A0A392R0G9_9FABA</name>
<protein>
    <submittedName>
        <fullName evidence="1">Uncharacterized protein</fullName>
    </submittedName>
</protein>
<dbReference type="Proteomes" id="UP000265520">
    <property type="component" value="Unassembled WGS sequence"/>
</dbReference>
<evidence type="ECO:0000313" key="1">
    <source>
        <dbReference type="EMBL" id="MCI29739.1"/>
    </source>
</evidence>
<accession>A0A392R0G9</accession>
<feature type="non-terminal residue" evidence="1">
    <location>
        <position position="1"/>
    </location>
</feature>
<dbReference type="EMBL" id="LXQA010174627">
    <property type="protein sequence ID" value="MCI29739.1"/>
    <property type="molecule type" value="Genomic_DNA"/>
</dbReference>